<gene>
    <name evidence="1" type="ORF">ABMA28_010537</name>
</gene>
<dbReference type="EMBL" id="JBEDNZ010000026">
    <property type="protein sequence ID" value="KAL0810392.1"/>
    <property type="molecule type" value="Genomic_DNA"/>
</dbReference>
<protein>
    <submittedName>
        <fullName evidence="1">Uncharacterized protein</fullName>
    </submittedName>
</protein>
<proteinExistence type="predicted"/>
<comment type="caution">
    <text evidence="1">The sequence shown here is derived from an EMBL/GenBank/DDBJ whole genome shotgun (WGS) entry which is preliminary data.</text>
</comment>
<dbReference type="AlphaFoldDB" id="A0ABD0S950"/>
<dbReference type="Proteomes" id="UP001549921">
    <property type="component" value="Unassembled WGS sequence"/>
</dbReference>
<evidence type="ECO:0000313" key="2">
    <source>
        <dbReference type="Proteomes" id="UP001549921"/>
    </source>
</evidence>
<organism evidence="1 2">
    <name type="scientific">Loxostege sticticalis</name>
    <name type="common">Beet webworm moth</name>
    <dbReference type="NCBI Taxonomy" id="481309"/>
    <lineage>
        <taxon>Eukaryota</taxon>
        <taxon>Metazoa</taxon>
        <taxon>Ecdysozoa</taxon>
        <taxon>Arthropoda</taxon>
        <taxon>Hexapoda</taxon>
        <taxon>Insecta</taxon>
        <taxon>Pterygota</taxon>
        <taxon>Neoptera</taxon>
        <taxon>Endopterygota</taxon>
        <taxon>Lepidoptera</taxon>
        <taxon>Glossata</taxon>
        <taxon>Ditrysia</taxon>
        <taxon>Pyraloidea</taxon>
        <taxon>Crambidae</taxon>
        <taxon>Pyraustinae</taxon>
        <taxon>Loxostege</taxon>
    </lineage>
</organism>
<feature type="non-terminal residue" evidence="1">
    <location>
        <position position="65"/>
    </location>
</feature>
<reference evidence="1 2" key="1">
    <citation type="submission" date="2024-06" db="EMBL/GenBank/DDBJ databases">
        <title>A chromosome-level genome assembly of beet webworm, Loxostege sticticalis.</title>
        <authorList>
            <person name="Zhang Y."/>
        </authorList>
    </citation>
    <scope>NUCLEOTIDE SEQUENCE [LARGE SCALE GENOMIC DNA]</scope>
    <source>
        <strain evidence="1">AQ028</strain>
        <tissue evidence="1">Male pupae</tissue>
    </source>
</reference>
<accession>A0ABD0S950</accession>
<evidence type="ECO:0000313" key="1">
    <source>
        <dbReference type="EMBL" id="KAL0810392.1"/>
    </source>
</evidence>
<feature type="non-terminal residue" evidence="1">
    <location>
        <position position="1"/>
    </location>
</feature>
<name>A0ABD0S950_LOXSC</name>
<sequence>FINSTTAGHSGLLSRLLKKDGQRNQPVLLVLDNAALNDDRERREVDGDYYPKDHSLPLYLQSLLE</sequence>